<evidence type="ECO:0008006" key="4">
    <source>
        <dbReference type="Google" id="ProtNLM"/>
    </source>
</evidence>
<name>A0ABP8IAH8_9BACT</name>
<evidence type="ECO:0000313" key="2">
    <source>
        <dbReference type="EMBL" id="GAA4354731.1"/>
    </source>
</evidence>
<dbReference type="Proteomes" id="UP001501153">
    <property type="component" value="Unassembled WGS sequence"/>
</dbReference>
<proteinExistence type="predicted"/>
<protein>
    <recommendedName>
        <fullName evidence="4">Lipocalin-like domain-containing protein</fullName>
    </recommendedName>
</protein>
<gene>
    <name evidence="2" type="ORF">GCM10023185_16830</name>
</gene>
<comment type="caution">
    <text evidence="2">The sequence shown here is derived from an EMBL/GenBank/DDBJ whole genome shotgun (WGS) entry which is preliminary data.</text>
</comment>
<accession>A0ABP8IAH8</accession>
<feature type="signal peptide" evidence="1">
    <location>
        <begin position="1"/>
        <end position="19"/>
    </location>
</feature>
<keyword evidence="1" id="KW-0732">Signal</keyword>
<organism evidence="2 3">
    <name type="scientific">Hymenobacter saemangeumensis</name>
    <dbReference type="NCBI Taxonomy" id="1084522"/>
    <lineage>
        <taxon>Bacteria</taxon>
        <taxon>Pseudomonadati</taxon>
        <taxon>Bacteroidota</taxon>
        <taxon>Cytophagia</taxon>
        <taxon>Cytophagales</taxon>
        <taxon>Hymenobacteraceae</taxon>
        <taxon>Hymenobacter</taxon>
    </lineage>
</organism>
<sequence length="167" mass="18311">MTTRLRCFTLALLTGSTFALTDCSKSGEPEPRAPSQREIWLTTPGWRLVGYAFEETTAAGVTTTHPVPLTAFDPCSLDDLIYYHPNKDYTVDEGLDKCSVTYPSYLMRGTWAFASDETELILNPGQPGAKPDRIRTLTATSLTLASPPDTLFPNGPTSVQIRTYAAQ</sequence>
<keyword evidence="3" id="KW-1185">Reference proteome</keyword>
<feature type="chain" id="PRO_5046534872" description="Lipocalin-like domain-containing protein" evidence="1">
    <location>
        <begin position="20"/>
        <end position="167"/>
    </location>
</feature>
<evidence type="ECO:0000313" key="3">
    <source>
        <dbReference type="Proteomes" id="UP001501153"/>
    </source>
</evidence>
<evidence type="ECO:0000256" key="1">
    <source>
        <dbReference type="SAM" id="SignalP"/>
    </source>
</evidence>
<reference evidence="3" key="1">
    <citation type="journal article" date="2019" name="Int. J. Syst. Evol. Microbiol.">
        <title>The Global Catalogue of Microorganisms (GCM) 10K type strain sequencing project: providing services to taxonomists for standard genome sequencing and annotation.</title>
        <authorList>
            <consortium name="The Broad Institute Genomics Platform"/>
            <consortium name="The Broad Institute Genome Sequencing Center for Infectious Disease"/>
            <person name="Wu L."/>
            <person name="Ma J."/>
        </authorList>
    </citation>
    <scope>NUCLEOTIDE SEQUENCE [LARGE SCALE GENOMIC DNA]</scope>
    <source>
        <strain evidence="3">JCM 17923</strain>
    </source>
</reference>
<dbReference type="EMBL" id="BAABGZ010000017">
    <property type="protein sequence ID" value="GAA4354731.1"/>
    <property type="molecule type" value="Genomic_DNA"/>
</dbReference>